<evidence type="ECO:0000256" key="5">
    <source>
        <dbReference type="ARBA" id="ARBA00023163"/>
    </source>
</evidence>
<comment type="similarity">
    <text evidence="2">Belongs to the bZIP family.</text>
</comment>
<evidence type="ECO:0000313" key="9">
    <source>
        <dbReference type="EMBL" id="CCX29643.1"/>
    </source>
</evidence>
<dbReference type="PANTHER" id="PTHR47416:SF8">
    <property type="entry name" value="BASIC-LEUCINE ZIPPER TRANSCRIPTION FACTOR E-RELATED"/>
    <property type="match status" value="1"/>
</dbReference>
<evidence type="ECO:0000256" key="1">
    <source>
        <dbReference type="ARBA" id="ARBA00004123"/>
    </source>
</evidence>
<accession>U4LCP3</accession>
<dbReference type="STRING" id="1076935.U4LCP3"/>
<evidence type="ECO:0000256" key="6">
    <source>
        <dbReference type="ARBA" id="ARBA00023242"/>
    </source>
</evidence>
<dbReference type="InterPro" id="IPR046347">
    <property type="entry name" value="bZIP_sf"/>
</dbReference>
<keyword evidence="3" id="KW-0805">Transcription regulation</keyword>
<dbReference type="CDD" id="cd14686">
    <property type="entry name" value="bZIP"/>
    <property type="match status" value="1"/>
</dbReference>
<dbReference type="GO" id="GO:0005634">
    <property type="term" value="C:nucleus"/>
    <property type="evidence" value="ECO:0007669"/>
    <property type="project" value="UniProtKB-SubCell"/>
</dbReference>
<feature type="region of interest" description="Disordered" evidence="7">
    <location>
        <begin position="262"/>
        <end position="283"/>
    </location>
</feature>
<comment type="subcellular location">
    <subcellularLocation>
        <location evidence="1">Nucleus</location>
    </subcellularLocation>
</comment>
<gene>
    <name evidence="9" type="ORF">PCON_06304</name>
</gene>
<keyword evidence="10" id="KW-1185">Reference proteome</keyword>
<keyword evidence="5" id="KW-0804">Transcription</keyword>
<dbReference type="GO" id="GO:0003677">
    <property type="term" value="F:DNA binding"/>
    <property type="evidence" value="ECO:0007669"/>
    <property type="project" value="UniProtKB-KW"/>
</dbReference>
<keyword evidence="6" id="KW-0539">Nucleus</keyword>
<dbReference type="AlphaFoldDB" id="U4LCP3"/>
<dbReference type="PROSITE" id="PS50217">
    <property type="entry name" value="BZIP"/>
    <property type="match status" value="1"/>
</dbReference>
<dbReference type="InterPro" id="IPR004826">
    <property type="entry name" value="bZIP_Maf"/>
</dbReference>
<dbReference type="Proteomes" id="UP000018144">
    <property type="component" value="Unassembled WGS sequence"/>
</dbReference>
<dbReference type="EMBL" id="HF935309">
    <property type="protein sequence ID" value="CCX29643.1"/>
    <property type="molecule type" value="Genomic_DNA"/>
</dbReference>
<evidence type="ECO:0000256" key="7">
    <source>
        <dbReference type="SAM" id="MobiDB-lite"/>
    </source>
</evidence>
<organism evidence="9 10">
    <name type="scientific">Pyronema omphalodes (strain CBS 100304)</name>
    <name type="common">Pyronema confluens</name>
    <dbReference type="NCBI Taxonomy" id="1076935"/>
    <lineage>
        <taxon>Eukaryota</taxon>
        <taxon>Fungi</taxon>
        <taxon>Dikarya</taxon>
        <taxon>Ascomycota</taxon>
        <taxon>Pezizomycotina</taxon>
        <taxon>Pezizomycetes</taxon>
        <taxon>Pezizales</taxon>
        <taxon>Pyronemataceae</taxon>
        <taxon>Pyronema</taxon>
    </lineage>
</organism>
<evidence type="ECO:0000259" key="8">
    <source>
        <dbReference type="PROSITE" id="PS50217"/>
    </source>
</evidence>
<feature type="compositionally biased region" description="Polar residues" evidence="7">
    <location>
        <begin position="585"/>
        <end position="595"/>
    </location>
</feature>
<feature type="region of interest" description="Disordered" evidence="7">
    <location>
        <begin position="172"/>
        <end position="210"/>
    </location>
</feature>
<dbReference type="PANTHER" id="PTHR47416">
    <property type="entry name" value="BASIC-LEUCINE ZIPPER TRANSCRIPTION FACTOR F-RELATED"/>
    <property type="match status" value="1"/>
</dbReference>
<evidence type="ECO:0000313" key="10">
    <source>
        <dbReference type="Proteomes" id="UP000018144"/>
    </source>
</evidence>
<dbReference type="eggNOG" id="ENOG502QVAF">
    <property type="taxonomic scope" value="Eukaryota"/>
</dbReference>
<keyword evidence="4" id="KW-0238">DNA-binding</keyword>
<proteinExistence type="inferred from homology"/>
<dbReference type="GO" id="GO:0003700">
    <property type="term" value="F:DNA-binding transcription factor activity"/>
    <property type="evidence" value="ECO:0007669"/>
    <property type="project" value="InterPro"/>
</dbReference>
<evidence type="ECO:0000256" key="4">
    <source>
        <dbReference type="ARBA" id="ARBA00023125"/>
    </source>
</evidence>
<dbReference type="Pfam" id="PF03131">
    <property type="entry name" value="bZIP_Maf"/>
    <property type="match status" value="1"/>
</dbReference>
<dbReference type="SUPFAM" id="SSF57959">
    <property type="entry name" value="Leucine zipper domain"/>
    <property type="match status" value="1"/>
</dbReference>
<evidence type="ECO:0000256" key="2">
    <source>
        <dbReference type="ARBA" id="ARBA00007163"/>
    </source>
</evidence>
<feature type="region of interest" description="Disordered" evidence="7">
    <location>
        <begin position="585"/>
        <end position="604"/>
    </location>
</feature>
<reference evidence="9 10" key="1">
    <citation type="journal article" date="2013" name="PLoS Genet.">
        <title>The genome and development-dependent transcriptomes of Pyronema confluens: a window into fungal evolution.</title>
        <authorList>
            <person name="Traeger S."/>
            <person name="Altegoer F."/>
            <person name="Freitag M."/>
            <person name="Gabaldon T."/>
            <person name="Kempken F."/>
            <person name="Kumar A."/>
            <person name="Marcet-Houben M."/>
            <person name="Poggeler S."/>
            <person name="Stajich J.E."/>
            <person name="Nowrousian M."/>
        </authorList>
    </citation>
    <scope>NUCLEOTIDE SEQUENCE [LARGE SCALE GENOMIC DNA]</scope>
    <source>
        <strain evidence="10">CBS 100304</strain>
        <tissue evidence="9">Vegetative mycelium</tissue>
    </source>
</reference>
<name>U4LCP3_PYROM</name>
<dbReference type="OrthoDB" id="644067at2759"/>
<protein>
    <recommendedName>
        <fullName evidence="8">BZIP domain-containing protein</fullName>
    </recommendedName>
</protein>
<evidence type="ECO:0000256" key="3">
    <source>
        <dbReference type="ARBA" id="ARBA00023015"/>
    </source>
</evidence>
<feature type="domain" description="BZIP" evidence="8">
    <location>
        <begin position="251"/>
        <end position="310"/>
    </location>
</feature>
<sequence>MTSGFPHFQMDTSYLQHHINNERRSFFDDDEASILDDNILSNDLLEAPLDIMSRRREDIFSPTAEWDFDHDMMSGAGPADDSTPVPAATFEHSNGTNNPFIKLEQAQPAYAQQHNWSGASGSCTPTVNDYDGAYGYDASGAYLAPSMGGQGAYDNNVHIPPHAVFPAGVSTPTTPTDKHWTNGAGPADHDGQSIKRMRPSSPGPRAHSPLHVVRRDGIRKKNARFDIPAERTLMNIDQLIARSQDENEIKELKQQKRLLRNRQAALDSRQRKKQHTERLEEEKKLHSNIIQELEDKMAQMTHDTERMRQECQGWAEEREFMNRKIQSLLLEKEEMVRSHTLETGELRKKNAFLENQLVKMQENMDRAPMSHQSSSSGFSDDFDFDNELNFDNWTNEPIEPVSKPVESEKPAAPGLLLILLLCGAFVASSKTATPALPPLPKQLQTASASVLQNIFQDAGVSEVGRVEPIDPLAGTEAWTVARSAGAPTVGLENTMNIINSFDRATGEQQREQLSQLTPAEYNEVTSNNYLRDAEPVNARSRRRIQENLANMRNSKASAAEVYTRSLLWDRVDADVVRRFASFVRQAQSSGASGNDESGAAAAHS</sequence>
<dbReference type="SMART" id="SM00338">
    <property type="entry name" value="BRLZ"/>
    <property type="match status" value="1"/>
</dbReference>
<dbReference type="Gene3D" id="1.20.5.170">
    <property type="match status" value="1"/>
</dbReference>
<dbReference type="InterPro" id="IPR004827">
    <property type="entry name" value="bZIP"/>
</dbReference>